<feature type="domain" description="Ras-GEF" evidence="5">
    <location>
        <begin position="806"/>
        <end position="1061"/>
    </location>
</feature>
<keyword evidence="1 2" id="KW-0344">Guanine-nucleotide releasing factor</keyword>
<keyword evidence="9" id="KW-1185">Reference proteome</keyword>
<gene>
    <name evidence="7" type="ORF">GUITHDRAFT_147959</name>
</gene>
<dbReference type="EnsemblProtists" id="EKX33369">
    <property type="protein sequence ID" value="EKX33369"/>
    <property type="gene ID" value="GUITHDRAFT_147959"/>
</dbReference>
<sequence>MSCNPGWLEESHHFKLPLPEGVDDSVLVTLLLCRMIPATVSSDDIIERFFDAIKHGPHAARSMIVRRDHSKSKMTEQKIMSIHSVELKNANARCVMEEGLKHMKTRIVEGSKSLPPAGLLLNGSPVAILQIFNTCRANAVHDVNKNLSKMMEWYKSTIEYTESMCNLSAPLLPDTHDGRMQAPQHWEFFRLSRALPFDITRVFGDPRKIQELQSNIEVAFDTLDSLGTPRLWDKAQFLSYPDEDDCFLLVQSFAIFSQLSRLVTYEQLKSSDQVDHQDVALVLCDQKRVSVGSRTRVRWRQPEKNMAWPIMTLQVNAADLSWQEESKGGSNRKDSDRPGHRSAEPTPSSRPSGRVRTNDSRASVHIKTDSTAGDNTEGGARSDRTRCTGTAAIAKELEALEQRLQRVNPWEDAEYMRLEGNVKALREEIEKLSSRILRSRRTLTSEALRSDCGLLLSSPCPSDSDSDGSGAPEVRRAELEVDREHASSAASDVAFDSVCLPHELEEELSETLAMTLSLSQRVKSDVSNAMTGMADGGTSTLVLSFDDEEQQGLKESVSLSPLIANIEPSFPLAPRDNKATGPTSSPAESTRRRDLDPEWSCRTSGEVEQEGGRVVAASINALIGFLTSPDNIAEDDELMVTLVLMHRVTSSHQAFLGKLVSRFRAAVGPLRFGVDHRYESEAELESELVVMRHKVCSIVLVWLRDFFRDFSDAALAASLTSFLGMTSSSTDQQSPPNGLPRLQLGLEQEPQLDWSSLMLVKDVMRRVLEDRLSLLQIHEAYIAEGRSGDASRIEHNYRSWHLLQLDSADVARQLTLMESRHFFTISYEELLDSSKALAGRRLPFSNEDEEVFSLNDKRSLTRSLPKASPIRDFIESNRVLSCWVASTIISEQEHARRVQLLEFFVMVADECLQMSNFSTMMAIWRGLHCKPVRMLKKANSEAMQSAKTLTLFAHLGQACSLRANDLSSIHKLQESRPENPCVPFLEGYMLMLAEAHRSLGEEVTAAGLINVSKARELARVVKSIIRHQHWRYDFQVIEPVEAYLSDLLILDYHTLYARSAECEK</sequence>
<evidence type="ECO:0000313" key="7">
    <source>
        <dbReference type="EMBL" id="EKX33369.1"/>
    </source>
</evidence>
<dbReference type="InterPro" id="IPR008937">
    <property type="entry name" value="Ras-like_GEF"/>
</dbReference>
<evidence type="ECO:0000256" key="1">
    <source>
        <dbReference type="ARBA" id="ARBA00022658"/>
    </source>
</evidence>
<dbReference type="EMBL" id="JH993144">
    <property type="protein sequence ID" value="EKX33369.1"/>
    <property type="molecule type" value="Genomic_DNA"/>
</dbReference>
<dbReference type="PROSITE" id="PS50009">
    <property type="entry name" value="RASGEF_CAT"/>
    <property type="match status" value="1"/>
</dbReference>
<feature type="region of interest" description="Disordered" evidence="4">
    <location>
        <begin position="455"/>
        <end position="482"/>
    </location>
</feature>
<dbReference type="SUPFAM" id="SSF48366">
    <property type="entry name" value="Ras GEF"/>
    <property type="match status" value="1"/>
</dbReference>
<dbReference type="PANTHER" id="PTHR23113">
    <property type="entry name" value="GUANINE NUCLEOTIDE EXCHANGE FACTOR"/>
    <property type="match status" value="1"/>
</dbReference>
<dbReference type="AlphaFoldDB" id="L1IBS7"/>
<reference evidence="9" key="2">
    <citation type="submission" date="2012-11" db="EMBL/GenBank/DDBJ databases">
        <authorList>
            <person name="Kuo A."/>
            <person name="Curtis B.A."/>
            <person name="Tanifuji G."/>
            <person name="Burki F."/>
            <person name="Gruber A."/>
            <person name="Irimia M."/>
            <person name="Maruyama S."/>
            <person name="Arias M.C."/>
            <person name="Ball S.G."/>
            <person name="Gile G.H."/>
            <person name="Hirakawa Y."/>
            <person name="Hopkins J.F."/>
            <person name="Rensing S.A."/>
            <person name="Schmutz J."/>
            <person name="Symeonidi A."/>
            <person name="Elias M."/>
            <person name="Eveleigh R.J."/>
            <person name="Herman E.K."/>
            <person name="Klute M.J."/>
            <person name="Nakayama T."/>
            <person name="Obornik M."/>
            <person name="Reyes-Prieto A."/>
            <person name="Armbrust E.V."/>
            <person name="Aves S.J."/>
            <person name="Beiko R.G."/>
            <person name="Coutinho P."/>
            <person name="Dacks J.B."/>
            <person name="Durnford D.G."/>
            <person name="Fast N.M."/>
            <person name="Green B.R."/>
            <person name="Grisdale C."/>
            <person name="Hempe F."/>
            <person name="Henrissat B."/>
            <person name="Hoppner M.P."/>
            <person name="Ishida K.-I."/>
            <person name="Kim E."/>
            <person name="Koreny L."/>
            <person name="Kroth P.G."/>
            <person name="Liu Y."/>
            <person name="Malik S.-B."/>
            <person name="Maier U.G."/>
            <person name="McRose D."/>
            <person name="Mock T."/>
            <person name="Neilson J.A."/>
            <person name="Onodera N.T."/>
            <person name="Poole A.M."/>
            <person name="Pritham E.J."/>
            <person name="Richards T.A."/>
            <person name="Rocap G."/>
            <person name="Roy S.W."/>
            <person name="Sarai C."/>
            <person name="Schaack S."/>
            <person name="Shirato S."/>
            <person name="Slamovits C.H."/>
            <person name="Spencer D.F."/>
            <person name="Suzuki S."/>
            <person name="Worden A.Z."/>
            <person name="Zauner S."/>
            <person name="Barry K."/>
            <person name="Bell C."/>
            <person name="Bharti A.K."/>
            <person name="Crow J.A."/>
            <person name="Grimwood J."/>
            <person name="Kramer R."/>
            <person name="Lindquist E."/>
            <person name="Lucas S."/>
            <person name="Salamov A."/>
            <person name="McFadden G.I."/>
            <person name="Lane C.E."/>
            <person name="Keeling P.J."/>
            <person name="Gray M.W."/>
            <person name="Grigoriev I.V."/>
            <person name="Archibald J.M."/>
        </authorList>
    </citation>
    <scope>NUCLEOTIDE SEQUENCE</scope>
    <source>
        <strain evidence="9">CCMP2712</strain>
    </source>
</reference>
<reference evidence="8" key="3">
    <citation type="submission" date="2016-03" db="UniProtKB">
        <authorList>
            <consortium name="EnsemblProtists"/>
        </authorList>
    </citation>
    <scope>IDENTIFICATION</scope>
</reference>
<dbReference type="PaxDb" id="55529-EKX33369"/>
<dbReference type="SMART" id="SM00147">
    <property type="entry name" value="RasGEF"/>
    <property type="match status" value="1"/>
</dbReference>
<feature type="coiled-coil region" evidence="3">
    <location>
        <begin position="415"/>
        <end position="442"/>
    </location>
</feature>
<evidence type="ECO:0000256" key="2">
    <source>
        <dbReference type="PROSITE-ProRule" id="PRU00168"/>
    </source>
</evidence>
<dbReference type="HOGENOM" id="CLU_288771_0_0_1"/>
<feature type="compositionally biased region" description="Low complexity" evidence="4">
    <location>
        <begin position="455"/>
        <end position="470"/>
    </location>
</feature>
<dbReference type="eggNOG" id="KOG3417">
    <property type="taxonomic scope" value="Eukaryota"/>
</dbReference>
<dbReference type="GO" id="GO:0005085">
    <property type="term" value="F:guanyl-nucleotide exchange factor activity"/>
    <property type="evidence" value="ECO:0007669"/>
    <property type="project" value="UniProtKB-KW"/>
</dbReference>
<dbReference type="RefSeq" id="XP_005820349.1">
    <property type="nucleotide sequence ID" value="XM_005820292.1"/>
</dbReference>
<dbReference type="InterPro" id="IPR001895">
    <property type="entry name" value="RASGEF_cat_dom"/>
</dbReference>
<keyword evidence="3" id="KW-0175">Coiled coil</keyword>
<feature type="region of interest" description="Disordered" evidence="4">
    <location>
        <begin position="322"/>
        <end position="386"/>
    </location>
</feature>
<feature type="region of interest" description="Disordered" evidence="4">
    <location>
        <begin position="568"/>
        <end position="606"/>
    </location>
</feature>
<evidence type="ECO:0000259" key="6">
    <source>
        <dbReference type="PROSITE" id="PS50212"/>
    </source>
</evidence>
<dbReference type="Gene3D" id="1.20.870.10">
    <property type="entry name" value="Son of sevenless (SoS) protein Chain: S domain 1"/>
    <property type="match status" value="1"/>
</dbReference>
<dbReference type="Gene3D" id="1.10.840.10">
    <property type="entry name" value="Ras guanine-nucleotide exchange factors catalytic domain"/>
    <property type="match status" value="1"/>
</dbReference>
<feature type="compositionally biased region" description="Basic and acidic residues" evidence="4">
    <location>
        <begin position="473"/>
        <end position="482"/>
    </location>
</feature>
<dbReference type="GeneID" id="17290099"/>
<dbReference type="Pfam" id="PF00617">
    <property type="entry name" value="RasGEF"/>
    <property type="match status" value="1"/>
</dbReference>
<protein>
    <recommendedName>
        <fullName evidence="10">Ras-GEF domain-containing protein</fullName>
    </recommendedName>
</protein>
<feature type="domain" description="N-terminal Ras-GEF" evidence="6">
    <location>
        <begin position="610"/>
        <end position="747"/>
    </location>
</feature>
<accession>L1IBS7</accession>
<dbReference type="InterPro" id="IPR036964">
    <property type="entry name" value="RASGEF_cat_dom_sf"/>
</dbReference>
<evidence type="ECO:0000256" key="3">
    <source>
        <dbReference type="SAM" id="Coils"/>
    </source>
</evidence>
<name>L1IBS7_GUITC</name>
<dbReference type="Pfam" id="PF00618">
    <property type="entry name" value="RasGEF_N"/>
    <property type="match status" value="1"/>
</dbReference>
<dbReference type="GO" id="GO:0005886">
    <property type="term" value="C:plasma membrane"/>
    <property type="evidence" value="ECO:0007669"/>
    <property type="project" value="TreeGrafter"/>
</dbReference>
<evidence type="ECO:0008006" key="10">
    <source>
        <dbReference type="Google" id="ProtNLM"/>
    </source>
</evidence>
<dbReference type="KEGG" id="gtt:GUITHDRAFT_147959"/>
<dbReference type="Proteomes" id="UP000011087">
    <property type="component" value="Unassembled WGS sequence"/>
</dbReference>
<evidence type="ECO:0000256" key="4">
    <source>
        <dbReference type="SAM" id="MobiDB-lite"/>
    </source>
</evidence>
<dbReference type="InterPro" id="IPR000651">
    <property type="entry name" value="Ras-like_Gua-exchang_fac_N"/>
</dbReference>
<dbReference type="PROSITE" id="PS50212">
    <property type="entry name" value="RASGEF_NTER"/>
    <property type="match status" value="1"/>
</dbReference>
<dbReference type="PANTHER" id="PTHR23113:SF368">
    <property type="entry name" value="CELL DIVISION CONTROL PROTEIN 25"/>
    <property type="match status" value="1"/>
</dbReference>
<proteinExistence type="predicted"/>
<dbReference type="InterPro" id="IPR023578">
    <property type="entry name" value="Ras_GEF_dom_sf"/>
</dbReference>
<dbReference type="OrthoDB" id="546434at2759"/>
<evidence type="ECO:0000259" key="5">
    <source>
        <dbReference type="PROSITE" id="PS50009"/>
    </source>
</evidence>
<organism evidence="7">
    <name type="scientific">Guillardia theta (strain CCMP2712)</name>
    <name type="common">Cryptophyte</name>
    <dbReference type="NCBI Taxonomy" id="905079"/>
    <lineage>
        <taxon>Eukaryota</taxon>
        <taxon>Cryptophyceae</taxon>
        <taxon>Pyrenomonadales</taxon>
        <taxon>Geminigeraceae</taxon>
        <taxon>Guillardia</taxon>
    </lineage>
</organism>
<reference evidence="7 9" key="1">
    <citation type="journal article" date="2012" name="Nature">
        <title>Algal genomes reveal evolutionary mosaicism and the fate of nucleomorphs.</title>
        <authorList>
            <consortium name="DOE Joint Genome Institute"/>
            <person name="Curtis B.A."/>
            <person name="Tanifuji G."/>
            <person name="Burki F."/>
            <person name="Gruber A."/>
            <person name="Irimia M."/>
            <person name="Maruyama S."/>
            <person name="Arias M.C."/>
            <person name="Ball S.G."/>
            <person name="Gile G.H."/>
            <person name="Hirakawa Y."/>
            <person name="Hopkins J.F."/>
            <person name="Kuo A."/>
            <person name="Rensing S.A."/>
            <person name="Schmutz J."/>
            <person name="Symeonidi A."/>
            <person name="Elias M."/>
            <person name="Eveleigh R.J."/>
            <person name="Herman E.K."/>
            <person name="Klute M.J."/>
            <person name="Nakayama T."/>
            <person name="Obornik M."/>
            <person name="Reyes-Prieto A."/>
            <person name="Armbrust E.V."/>
            <person name="Aves S.J."/>
            <person name="Beiko R.G."/>
            <person name="Coutinho P."/>
            <person name="Dacks J.B."/>
            <person name="Durnford D.G."/>
            <person name="Fast N.M."/>
            <person name="Green B.R."/>
            <person name="Grisdale C.J."/>
            <person name="Hempel F."/>
            <person name="Henrissat B."/>
            <person name="Hoppner M.P."/>
            <person name="Ishida K."/>
            <person name="Kim E."/>
            <person name="Koreny L."/>
            <person name="Kroth P.G."/>
            <person name="Liu Y."/>
            <person name="Malik S.B."/>
            <person name="Maier U.G."/>
            <person name="McRose D."/>
            <person name="Mock T."/>
            <person name="Neilson J.A."/>
            <person name="Onodera N.T."/>
            <person name="Poole A.M."/>
            <person name="Pritham E.J."/>
            <person name="Richards T.A."/>
            <person name="Rocap G."/>
            <person name="Roy S.W."/>
            <person name="Sarai C."/>
            <person name="Schaack S."/>
            <person name="Shirato S."/>
            <person name="Slamovits C.H."/>
            <person name="Spencer D.F."/>
            <person name="Suzuki S."/>
            <person name="Worden A.Z."/>
            <person name="Zauner S."/>
            <person name="Barry K."/>
            <person name="Bell C."/>
            <person name="Bharti A.K."/>
            <person name="Crow J.A."/>
            <person name="Grimwood J."/>
            <person name="Kramer R."/>
            <person name="Lindquist E."/>
            <person name="Lucas S."/>
            <person name="Salamov A."/>
            <person name="McFadden G.I."/>
            <person name="Lane C.E."/>
            <person name="Keeling P.J."/>
            <person name="Gray M.W."/>
            <person name="Grigoriev I.V."/>
            <person name="Archibald J.M."/>
        </authorList>
    </citation>
    <scope>NUCLEOTIDE SEQUENCE</scope>
    <source>
        <strain evidence="7 9">CCMP2712</strain>
    </source>
</reference>
<evidence type="ECO:0000313" key="9">
    <source>
        <dbReference type="Proteomes" id="UP000011087"/>
    </source>
</evidence>
<dbReference type="STRING" id="905079.L1IBS7"/>
<evidence type="ECO:0000313" key="8">
    <source>
        <dbReference type="EnsemblProtists" id="EKX33369"/>
    </source>
</evidence>
<feature type="compositionally biased region" description="Basic and acidic residues" evidence="4">
    <location>
        <begin position="324"/>
        <end position="343"/>
    </location>
</feature>
<dbReference type="GO" id="GO:0007265">
    <property type="term" value="P:Ras protein signal transduction"/>
    <property type="evidence" value="ECO:0007669"/>
    <property type="project" value="TreeGrafter"/>
</dbReference>